<dbReference type="OrthoDB" id="410920at2759"/>
<dbReference type="SMART" id="SM00220">
    <property type="entry name" value="S_TKc"/>
    <property type="match status" value="1"/>
</dbReference>
<feature type="region of interest" description="Disordered" evidence="5">
    <location>
        <begin position="574"/>
        <end position="594"/>
    </location>
</feature>
<dbReference type="GO" id="GO:0071013">
    <property type="term" value="C:catalytic step 2 spliceosome"/>
    <property type="evidence" value="ECO:0007669"/>
    <property type="project" value="TreeGrafter"/>
</dbReference>
<evidence type="ECO:0000256" key="3">
    <source>
        <dbReference type="ARBA" id="ARBA00022664"/>
    </source>
</evidence>
<protein>
    <recommendedName>
        <fullName evidence="6">Protein kinase domain-containing protein</fullName>
    </recommendedName>
</protein>
<dbReference type="GO" id="GO:0016788">
    <property type="term" value="F:hydrolase activity, acting on ester bonds"/>
    <property type="evidence" value="ECO:0007669"/>
    <property type="project" value="InterPro"/>
</dbReference>
<sequence length="1276" mass="138740">MTTAHRPTFDPARGKDAQRGEAYHQRLLPAHKTLKYRSAAQGAPNEQARRDLKAALLRSEREYYAKKEGRTLPVDEDDEDVVEKETLLIERGAGSGGLKRKFSDVAAGGESADAEEEDYEAKKRRVLAETADIDADSDASASSSESDSESEDEEAELMRELAKIKAERAETAAKVAAEQAKRDEEQREKDIALGNPLLNKAADYGVKRRWDDDVVFKNQARGTEERGKEKRFVNDLLRSDFHRKFMDRYVRMQEHAALALQRPYQYNGCNPARLDNPRRGKYRTGATQSLPSCTLQLARLCVGSQPPYHYRVQASGMDDDRVAPAGEAGDSQQDQEQHHLDPSQGEGGSKIRDSIVQDTEDRKESAEETTGSRAVSVSEGNPAALPNIAAALNESVQPRASPAQNLPGRHSRQQSAGLHLETNVNVLLASLAGQRAPPAIHETLAQTALHASATAPPGNLPIMGSSLRSNPSASSIGSYSLSPGSANSLLPSPYLAAMADLTPLPSPLVISGGEVAPWKKARGGTPGSSRHGSIDDATPIAGRSSSYPTSPNSPNKKKKGYGSLLSAAVEASSATNASATQSNAQTGTSQHGRNRSISEFVPEQLQNVRQRHVTIGNGDVPSREYHMQREAYLAAQRGLTLPAAQAAQTLPSPPPSNTSVAESDDPDEDADAMDEDEDASSVFQIQCGIKNRKRKFREIRELGQGTFSKVMLATSERIRSRSNSSDNERGLDPAQLVAVKVIEHGPAGGADAQRIEIGLKREIEMLKSVSHPSLVQLKACEYQPTRTLLVLSYCPGGDLFDLASATREVLTSPVVHRIFSELVSAVRYLHLNYIVHRDIKLENVLVNLTPDQLREIPDPLNYSTPIVTLTDLGLSRRIPTPPESPLLTTRCGSEDYAAPEILLGQPYDGRLTDAWALGVLLYALVEGRLPFDAPPGKPERSRNTHRIARCDWIWCRFGDPGGDWDASRGEGWEGARLCVESLLKKVRMGRKPLEDIEAMQWVQQGIQVEGGLKVRGEAGDCGTVLLPRRSYYNYPSLISRSLSAKLSDFSSSGATLLNVLNEPQDYATGESAPPQLEALSKVEGVEGIDLVMLTAGGNDIGMSKAMIGDAAKVVLKGDEDFLEVFLEMLGLAPGGEDARADFTEVEKRFVAIIDRVHALAPKAKFLLVEYISVLGPQTKVADDQPLDFEQITHYRTMADDLAGAYARAAEQRKEFVEVVSMKEMSDGHALGGSEPWVTGCTEKMVKSGGVPYHPNAAGHVGVAKVVEERVRKVLEL</sequence>
<dbReference type="Gene3D" id="1.10.510.10">
    <property type="entry name" value="Transferase(Phosphotransferase) domain 1"/>
    <property type="match status" value="1"/>
</dbReference>
<evidence type="ECO:0000259" key="6">
    <source>
        <dbReference type="PROSITE" id="PS50011"/>
    </source>
</evidence>
<dbReference type="InterPro" id="IPR000719">
    <property type="entry name" value="Prot_kinase_dom"/>
</dbReference>
<evidence type="ECO:0000313" key="7">
    <source>
        <dbReference type="EMBL" id="OQO13652.1"/>
    </source>
</evidence>
<keyword evidence="8" id="KW-1185">Reference proteome</keyword>
<evidence type="ECO:0000313" key="8">
    <source>
        <dbReference type="Proteomes" id="UP000192596"/>
    </source>
</evidence>
<feature type="compositionally biased region" description="Low complexity" evidence="5">
    <location>
        <begin position="471"/>
        <end position="480"/>
    </location>
</feature>
<feature type="region of interest" description="Disordered" evidence="5">
    <location>
        <begin position="319"/>
        <end position="382"/>
    </location>
</feature>
<dbReference type="GO" id="GO:0004672">
    <property type="term" value="F:protein kinase activity"/>
    <property type="evidence" value="ECO:0007669"/>
    <property type="project" value="InterPro"/>
</dbReference>
<dbReference type="Gene3D" id="3.40.50.1110">
    <property type="entry name" value="SGNH hydrolase"/>
    <property type="match status" value="1"/>
</dbReference>
<feature type="compositionally biased region" description="Acidic residues" evidence="5">
    <location>
        <begin position="146"/>
        <end position="155"/>
    </location>
</feature>
<dbReference type="EMBL" id="NAJO01000003">
    <property type="protein sequence ID" value="OQO13652.1"/>
    <property type="molecule type" value="Genomic_DNA"/>
</dbReference>
<feature type="region of interest" description="Disordered" evidence="5">
    <location>
        <begin position="519"/>
        <end position="560"/>
    </location>
</feature>
<dbReference type="PROSITE" id="PS00108">
    <property type="entry name" value="PROTEIN_KINASE_ST"/>
    <property type="match status" value="1"/>
</dbReference>
<keyword evidence="4" id="KW-0508">mRNA splicing</keyword>
<dbReference type="InterPro" id="IPR011009">
    <property type="entry name" value="Kinase-like_dom_sf"/>
</dbReference>
<dbReference type="Pfam" id="PF00069">
    <property type="entry name" value="Pkinase"/>
    <property type="match status" value="1"/>
</dbReference>
<keyword evidence="3" id="KW-0507">mRNA processing</keyword>
<comment type="function">
    <text evidence="1">Involved in pre-mRNA splicing.</text>
</comment>
<name>A0A1V8TR04_9PEZI</name>
<dbReference type="FunFam" id="1.10.510.10:FF:000640">
    <property type="entry name" value="Serine/threonine-protein kinase PRR1"/>
    <property type="match status" value="1"/>
</dbReference>
<evidence type="ECO:0000256" key="4">
    <source>
        <dbReference type="ARBA" id="ARBA00023187"/>
    </source>
</evidence>
<feature type="region of interest" description="Disordered" evidence="5">
    <location>
        <begin position="647"/>
        <end position="681"/>
    </location>
</feature>
<dbReference type="SUPFAM" id="SSF56112">
    <property type="entry name" value="Protein kinase-like (PK-like)"/>
    <property type="match status" value="1"/>
</dbReference>
<dbReference type="STRING" id="1507870.A0A1V8TR04"/>
<accession>A0A1V8TR04</accession>
<dbReference type="Proteomes" id="UP000192596">
    <property type="component" value="Unassembled WGS sequence"/>
</dbReference>
<feature type="compositionally biased region" description="Acidic residues" evidence="5">
    <location>
        <begin position="662"/>
        <end position="679"/>
    </location>
</feature>
<comment type="similarity">
    <text evidence="2">Belongs to the CWC15 family.</text>
</comment>
<feature type="compositionally biased region" description="Low complexity" evidence="5">
    <location>
        <begin position="544"/>
        <end position="554"/>
    </location>
</feature>
<feature type="compositionally biased region" description="Low complexity" evidence="5">
    <location>
        <begin position="574"/>
        <end position="585"/>
    </location>
</feature>
<feature type="domain" description="Protein kinase" evidence="6">
    <location>
        <begin position="696"/>
        <end position="1002"/>
    </location>
</feature>
<dbReference type="SUPFAM" id="SSF52266">
    <property type="entry name" value="SGNH hydrolase"/>
    <property type="match status" value="1"/>
</dbReference>
<dbReference type="Pfam" id="PF13472">
    <property type="entry name" value="Lipase_GDSL_2"/>
    <property type="match status" value="1"/>
</dbReference>
<feature type="compositionally biased region" description="Basic and acidic residues" evidence="5">
    <location>
        <begin position="349"/>
        <end position="366"/>
    </location>
</feature>
<dbReference type="InterPro" id="IPR008271">
    <property type="entry name" value="Ser/Thr_kinase_AS"/>
</dbReference>
<comment type="caution">
    <text evidence="7">The sequence shown here is derived from an EMBL/GenBank/DDBJ whole genome shotgun (WGS) entry which is preliminary data.</text>
</comment>
<dbReference type="InterPro" id="IPR036514">
    <property type="entry name" value="SGNH_hydro_sf"/>
</dbReference>
<feature type="compositionally biased region" description="Basic and acidic residues" evidence="5">
    <location>
        <begin position="12"/>
        <end position="21"/>
    </location>
</feature>
<dbReference type="Pfam" id="PF04889">
    <property type="entry name" value="Cwf_Cwc_15"/>
    <property type="match status" value="1"/>
</dbReference>
<feature type="region of interest" description="Disordered" evidence="5">
    <location>
        <begin position="1"/>
        <end position="21"/>
    </location>
</feature>
<evidence type="ECO:0000256" key="1">
    <source>
        <dbReference type="ARBA" id="ARBA00003777"/>
    </source>
</evidence>
<gene>
    <name evidence="7" type="ORF">B0A48_01881</name>
</gene>
<dbReference type="PROSITE" id="PS50011">
    <property type="entry name" value="PROTEIN_KINASE_DOM"/>
    <property type="match status" value="1"/>
</dbReference>
<feature type="region of interest" description="Disordered" evidence="5">
    <location>
        <begin position="460"/>
        <end position="480"/>
    </location>
</feature>
<dbReference type="GO" id="GO:0045292">
    <property type="term" value="P:mRNA cis splicing, via spliceosome"/>
    <property type="evidence" value="ECO:0007669"/>
    <property type="project" value="TreeGrafter"/>
</dbReference>
<dbReference type="GO" id="GO:0003723">
    <property type="term" value="F:RNA binding"/>
    <property type="evidence" value="ECO:0007669"/>
    <property type="project" value="TreeGrafter"/>
</dbReference>
<dbReference type="CDD" id="cd01823">
    <property type="entry name" value="SEST_like"/>
    <property type="match status" value="1"/>
</dbReference>
<feature type="compositionally biased region" description="Polar residues" evidence="5">
    <location>
        <begin position="368"/>
        <end position="379"/>
    </location>
</feature>
<dbReference type="InParanoid" id="A0A1V8TR04"/>
<feature type="region of interest" description="Disordered" evidence="5">
    <location>
        <begin position="93"/>
        <end position="158"/>
    </location>
</feature>
<proteinExistence type="inferred from homology"/>
<reference evidence="8" key="1">
    <citation type="submission" date="2017-03" db="EMBL/GenBank/DDBJ databases">
        <title>Genomes of endolithic fungi from Antarctica.</title>
        <authorList>
            <person name="Coleine C."/>
            <person name="Masonjones S."/>
            <person name="Stajich J.E."/>
        </authorList>
    </citation>
    <scope>NUCLEOTIDE SEQUENCE [LARGE SCALE GENOMIC DNA]</scope>
    <source>
        <strain evidence="8">CCFEE 5527</strain>
    </source>
</reference>
<dbReference type="PANTHER" id="PTHR12718">
    <property type="entry name" value="CELL CYCLE CONTROL PROTEIN CWF15"/>
    <property type="match status" value="1"/>
</dbReference>
<evidence type="ECO:0000256" key="5">
    <source>
        <dbReference type="SAM" id="MobiDB-lite"/>
    </source>
</evidence>
<dbReference type="PANTHER" id="PTHR12718:SF2">
    <property type="entry name" value="SPLICEOSOME-ASSOCIATED PROTEIN CWC15 HOMOLOG"/>
    <property type="match status" value="1"/>
</dbReference>
<dbReference type="GO" id="GO:0005524">
    <property type="term" value="F:ATP binding"/>
    <property type="evidence" value="ECO:0007669"/>
    <property type="project" value="InterPro"/>
</dbReference>
<dbReference type="AlphaFoldDB" id="A0A1V8TR04"/>
<evidence type="ECO:0000256" key="2">
    <source>
        <dbReference type="ARBA" id="ARBA00006644"/>
    </source>
</evidence>
<dbReference type="InterPro" id="IPR037460">
    <property type="entry name" value="SEST-like"/>
</dbReference>
<dbReference type="InterPro" id="IPR006973">
    <property type="entry name" value="Cwf_Cwc_15"/>
</dbReference>
<organism evidence="7 8">
    <name type="scientific">Cryoendolithus antarcticus</name>
    <dbReference type="NCBI Taxonomy" id="1507870"/>
    <lineage>
        <taxon>Eukaryota</taxon>
        <taxon>Fungi</taxon>
        <taxon>Dikarya</taxon>
        <taxon>Ascomycota</taxon>
        <taxon>Pezizomycotina</taxon>
        <taxon>Dothideomycetes</taxon>
        <taxon>Dothideomycetidae</taxon>
        <taxon>Cladosporiales</taxon>
        <taxon>Cladosporiaceae</taxon>
        <taxon>Cryoendolithus</taxon>
    </lineage>
</organism>
<dbReference type="InterPro" id="IPR013830">
    <property type="entry name" value="SGNH_hydro"/>
</dbReference>